<accession>A0A238BW17</accession>
<dbReference type="Proteomes" id="UP000242913">
    <property type="component" value="Unassembled WGS sequence"/>
</dbReference>
<dbReference type="AlphaFoldDB" id="A0A238BW17"/>
<gene>
    <name evidence="1" type="ORF">X798_03728</name>
</gene>
<reference evidence="1 2" key="1">
    <citation type="submission" date="2015-12" db="EMBL/GenBank/DDBJ databases">
        <title>Draft genome of the nematode, Onchocerca flexuosa.</title>
        <authorList>
            <person name="Mitreva M."/>
        </authorList>
    </citation>
    <scope>NUCLEOTIDE SEQUENCE [LARGE SCALE GENOMIC DNA]</scope>
    <source>
        <strain evidence="1">Red Deer</strain>
    </source>
</reference>
<name>A0A238BW17_9BILA</name>
<dbReference type="OrthoDB" id="5913413at2759"/>
<keyword evidence="2" id="KW-1185">Reference proteome</keyword>
<evidence type="ECO:0000313" key="1">
    <source>
        <dbReference type="EMBL" id="OZC09184.1"/>
    </source>
</evidence>
<dbReference type="PANTHER" id="PTHR37431">
    <property type="entry name" value="PROTEIN CBG06927"/>
    <property type="match status" value="1"/>
</dbReference>
<dbReference type="EMBL" id="KZ269996">
    <property type="protein sequence ID" value="OZC09184.1"/>
    <property type="molecule type" value="Genomic_DNA"/>
</dbReference>
<proteinExistence type="predicted"/>
<organism evidence="1 2">
    <name type="scientific">Onchocerca flexuosa</name>
    <dbReference type="NCBI Taxonomy" id="387005"/>
    <lineage>
        <taxon>Eukaryota</taxon>
        <taxon>Metazoa</taxon>
        <taxon>Ecdysozoa</taxon>
        <taxon>Nematoda</taxon>
        <taxon>Chromadorea</taxon>
        <taxon>Rhabditida</taxon>
        <taxon>Spirurina</taxon>
        <taxon>Spiruromorpha</taxon>
        <taxon>Filarioidea</taxon>
        <taxon>Onchocercidae</taxon>
        <taxon>Onchocerca</taxon>
    </lineage>
</organism>
<sequence length="203" mass="23170">MHFLNSFNDLLFNFDFNLLLFNKSCMLPGELFFIMTELFFSAYNLYNGCVVDNSIKELCYSQEPFRSRYASTDKSLSYACGEGYPSLFTNWHCIQEVALSVICTKCINIVGVAHYNRQKMDNYQILPNSLSTCSSLQTYIHCIRAPIEDRCGRHAYLAVLMTIRRSGETLFPYCTLAAVWYTSSVTLQVISAIISHLFSSTLP</sequence>
<protein>
    <submittedName>
        <fullName evidence="1">Uncharacterized protein</fullName>
    </submittedName>
</protein>
<dbReference type="PANTHER" id="PTHR37431:SF1">
    <property type="entry name" value="DUF725 DOMAIN-CONTAINING PROTEIN"/>
    <property type="match status" value="1"/>
</dbReference>
<evidence type="ECO:0000313" key="2">
    <source>
        <dbReference type="Proteomes" id="UP000242913"/>
    </source>
</evidence>